<feature type="compositionally biased region" description="Basic and acidic residues" evidence="1">
    <location>
        <begin position="12"/>
        <end position="23"/>
    </location>
</feature>
<dbReference type="OMA" id="NEENDWR"/>
<feature type="compositionally biased region" description="Polar residues" evidence="1">
    <location>
        <begin position="257"/>
        <end position="276"/>
    </location>
</feature>
<dbReference type="Proteomes" id="UP000030854">
    <property type="component" value="Unassembled WGS sequence"/>
</dbReference>
<sequence length="398" mass="44337">MPPFRTPASRAGRSERTHEENVERAFIAASRRCDRSLEARVESARRASEIHKARTGRGLKITEKDVQNEEMYEEEDDDLPLQYRRLTAGFQTSSPEFNRRFAAYLTTHVAIRTALEQSILQSYQQQAQQEQQQYGINPNLSQHQLFERFPSPLLAHQAQQAQQAQRAMLPAQGSPISRYSPYTIPSRPGLATSLSQGQISSPLSKVIPPVNTDSRISDLSSEVPQIVSLPSTPIQTSNEGPLPSSPAPGPSFASCSNQHTFKQQHTEIPQNQLNTANPSDLTTLGPLSTALPPETQSFLGHNMGLSDPTCNMYDAINNTKLNYLNTQVKTDTKSNSCGLDMTLIPDINIQENPYAFANSNFDELQPTESVILTPSSGMNEENDWRTFIDRSDSWPFSE</sequence>
<evidence type="ECO:0000313" key="2">
    <source>
        <dbReference type="EMBL" id="KHJ31264.1"/>
    </source>
</evidence>
<feature type="compositionally biased region" description="Polar residues" evidence="1">
    <location>
        <begin position="192"/>
        <end position="203"/>
    </location>
</feature>
<name>A0A0B1P3N3_UNCNE</name>
<comment type="caution">
    <text evidence="2">The sequence shown here is derived from an EMBL/GenBank/DDBJ whole genome shotgun (WGS) entry which is preliminary data.</text>
</comment>
<protein>
    <submittedName>
        <fullName evidence="2">Putative fungal protein</fullName>
    </submittedName>
</protein>
<keyword evidence="3" id="KW-1185">Reference proteome</keyword>
<feature type="compositionally biased region" description="Low complexity" evidence="1">
    <location>
        <begin position="162"/>
        <end position="172"/>
    </location>
</feature>
<proteinExistence type="predicted"/>
<dbReference type="AlphaFoldDB" id="A0A0B1P3N3"/>
<gene>
    <name evidence="2" type="ORF">EV44_g5608</name>
</gene>
<organism evidence="2 3">
    <name type="scientific">Uncinula necator</name>
    <name type="common">Grape powdery mildew</name>
    <dbReference type="NCBI Taxonomy" id="52586"/>
    <lineage>
        <taxon>Eukaryota</taxon>
        <taxon>Fungi</taxon>
        <taxon>Dikarya</taxon>
        <taxon>Ascomycota</taxon>
        <taxon>Pezizomycotina</taxon>
        <taxon>Leotiomycetes</taxon>
        <taxon>Erysiphales</taxon>
        <taxon>Erysiphaceae</taxon>
        <taxon>Erysiphe</taxon>
    </lineage>
</organism>
<feature type="region of interest" description="Disordered" evidence="1">
    <location>
        <begin position="1"/>
        <end position="23"/>
    </location>
</feature>
<evidence type="ECO:0000256" key="1">
    <source>
        <dbReference type="SAM" id="MobiDB-lite"/>
    </source>
</evidence>
<dbReference type="STRING" id="52586.A0A0B1P3N3"/>
<dbReference type="HOGENOM" id="CLU_039192_1_0_1"/>
<feature type="region of interest" description="Disordered" evidence="1">
    <location>
        <begin position="231"/>
        <end position="276"/>
    </location>
</feature>
<dbReference type="EMBL" id="JNVN01003048">
    <property type="protein sequence ID" value="KHJ31264.1"/>
    <property type="molecule type" value="Genomic_DNA"/>
</dbReference>
<evidence type="ECO:0000313" key="3">
    <source>
        <dbReference type="Proteomes" id="UP000030854"/>
    </source>
</evidence>
<accession>A0A0B1P3N3</accession>
<feature type="region of interest" description="Disordered" evidence="1">
    <location>
        <begin position="162"/>
        <end position="209"/>
    </location>
</feature>
<reference evidence="2 3" key="1">
    <citation type="journal article" date="2014" name="BMC Genomics">
        <title>Adaptive genomic structural variation in the grape powdery mildew pathogen, Erysiphe necator.</title>
        <authorList>
            <person name="Jones L."/>
            <person name="Riaz S."/>
            <person name="Morales-Cruz A."/>
            <person name="Amrine K.C."/>
            <person name="McGuire B."/>
            <person name="Gubler W.D."/>
            <person name="Walker M.A."/>
            <person name="Cantu D."/>
        </authorList>
    </citation>
    <scope>NUCLEOTIDE SEQUENCE [LARGE SCALE GENOMIC DNA]</scope>
    <source>
        <strain evidence="3">c</strain>
    </source>
</reference>